<dbReference type="EMBL" id="BOMG01000097">
    <property type="protein sequence ID" value="GID59502.1"/>
    <property type="molecule type" value="Genomic_DNA"/>
</dbReference>
<evidence type="ECO:0000313" key="3">
    <source>
        <dbReference type="Proteomes" id="UP000612282"/>
    </source>
</evidence>
<feature type="compositionally biased region" description="Pro residues" evidence="1">
    <location>
        <begin position="154"/>
        <end position="164"/>
    </location>
</feature>
<name>A0ABQ3XLW8_9ACTN</name>
<gene>
    <name evidence="2" type="ORF">Aco03nite_079060</name>
</gene>
<feature type="compositionally biased region" description="Pro residues" evidence="1">
    <location>
        <begin position="138"/>
        <end position="147"/>
    </location>
</feature>
<reference evidence="2 3" key="1">
    <citation type="submission" date="2021-01" db="EMBL/GenBank/DDBJ databases">
        <title>Whole genome shotgun sequence of Actinoplanes couchii NBRC 106145.</title>
        <authorList>
            <person name="Komaki H."/>
            <person name="Tamura T."/>
        </authorList>
    </citation>
    <scope>NUCLEOTIDE SEQUENCE [LARGE SCALE GENOMIC DNA]</scope>
    <source>
        <strain evidence="2 3">NBRC 106145</strain>
    </source>
</reference>
<comment type="caution">
    <text evidence="2">The sequence shown here is derived from an EMBL/GenBank/DDBJ whole genome shotgun (WGS) entry which is preliminary data.</text>
</comment>
<organism evidence="2 3">
    <name type="scientific">Actinoplanes couchii</name>
    <dbReference type="NCBI Taxonomy" id="403638"/>
    <lineage>
        <taxon>Bacteria</taxon>
        <taxon>Bacillati</taxon>
        <taxon>Actinomycetota</taxon>
        <taxon>Actinomycetes</taxon>
        <taxon>Micromonosporales</taxon>
        <taxon>Micromonosporaceae</taxon>
        <taxon>Actinoplanes</taxon>
    </lineage>
</organism>
<evidence type="ECO:0000256" key="1">
    <source>
        <dbReference type="SAM" id="MobiDB-lite"/>
    </source>
</evidence>
<feature type="compositionally biased region" description="Pro residues" evidence="1">
    <location>
        <begin position="102"/>
        <end position="117"/>
    </location>
</feature>
<dbReference type="Proteomes" id="UP000612282">
    <property type="component" value="Unassembled WGS sequence"/>
</dbReference>
<evidence type="ECO:0000313" key="2">
    <source>
        <dbReference type="EMBL" id="GID59502.1"/>
    </source>
</evidence>
<feature type="region of interest" description="Disordered" evidence="1">
    <location>
        <begin position="1"/>
        <end position="185"/>
    </location>
</feature>
<protein>
    <submittedName>
        <fullName evidence="2">Uncharacterized protein</fullName>
    </submittedName>
</protein>
<keyword evidence="3" id="KW-1185">Reference proteome</keyword>
<accession>A0ABQ3XLW8</accession>
<sequence>MNPAPDLRPLHEHPTVHPAAIQLDDPTDPGRQQIHVPTDTGVTDHQIPGNPHPTTPNPGKNTPAQIQRDQISVIEQKRHFDSTVPQPHRHGHPHPGQIQRPADPPTPQIKTPAPVPQQPGEQSRIHDSPTQIKNNPEPKSPPNPPPQRHSHPTIQPPGAGPPWTTPATVKIMTEQAHPHETSTRLPVPEAAATSTWALLALATAALATILLRRRNPEA</sequence>
<proteinExistence type="predicted"/>